<dbReference type="Pfam" id="PF01937">
    <property type="entry name" value="ARMT1-like_dom"/>
    <property type="match status" value="1"/>
</dbReference>
<dbReference type="SUPFAM" id="SSF111321">
    <property type="entry name" value="AF1104-like"/>
    <property type="match status" value="1"/>
</dbReference>
<dbReference type="Gene3D" id="1.10.285.20">
    <property type="entry name" value="Uncharacterised protein PF01937, DUF89, domain 2"/>
    <property type="match status" value="1"/>
</dbReference>
<dbReference type="InterPro" id="IPR002791">
    <property type="entry name" value="ARMT1-like_metal-bd"/>
</dbReference>
<reference evidence="2 3" key="1">
    <citation type="submission" date="2022-11" db="EMBL/GenBank/DDBJ databases">
        <title>Haliovirga abyssi gen. nov., sp. nov., a mesophilic fermentative bacterium isolated from the Iheya North hydrothermal field and the proposal of Haliovirgaceae fam. nov.</title>
        <authorList>
            <person name="Miyazaki U."/>
            <person name="Tame A."/>
            <person name="Miyazaki J."/>
            <person name="Takai K."/>
            <person name="Sawayama S."/>
            <person name="Kitajima M."/>
            <person name="Okamoto A."/>
            <person name="Nakagawa S."/>
        </authorList>
    </citation>
    <scope>NUCLEOTIDE SEQUENCE [LARGE SCALE GENOMIC DNA]</scope>
    <source>
        <strain evidence="2 3">IC12</strain>
    </source>
</reference>
<evidence type="ECO:0000313" key="2">
    <source>
        <dbReference type="EMBL" id="BDU50360.1"/>
    </source>
</evidence>
<accession>A0AAU9DY70</accession>
<dbReference type="RefSeq" id="WP_307905292.1">
    <property type="nucleotide sequence ID" value="NZ_AP027059.1"/>
</dbReference>
<proteinExistence type="predicted"/>
<dbReference type="AlphaFoldDB" id="A0AAU9DY70"/>
<name>A0AAU9DY70_9FUSO</name>
<protein>
    <recommendedName>
        <fullName evidence="1">Damage-control phosphatase ARMT1-like metal-binding domain-containing protein</fullName>
    </recommendedName>
</protein>
<sequence>MKTYVECIPCIINQGIKIGRRLDIKDEKIEEMVRELMDHLKGENFNKTPAELAKYSYKIINKYMMTNDPYKEIKKYYNESMLKLVPEIKNIINNSGNRFEIAMKIAVLGNIIDFGSKHKFSENDIIKKVRDIGNSYFAIDDSKKLYDKLRVSKTLLYIGDNCGEIVFDKIFIEYIKFSFPNLKIYYGVRGEPVINDVTIVDAKDVNMEEVAEVIDNGDNSPGTVLNNISGKFKDLLFNSDLVISKGQGNYETLNEINRDDVFLLFMAKCDVVSKELGVKNMSFICKKIDNI</sequence>
<gene>
    <name evidence="2" type="ORF">HLVA_09290</name>
</gene>
<dbReference type="EMBL" id="AP027059">
    <property type="protein sequence ID" value="BDU50360.1"/>
    <property type="molecule type" value="Genomic_DNA"/>
</dbReference>
<dbReference type="InterPro" id="IPR014444">
    <property type="entry name" value="PH1575-like"/>
</dbReference>
<evidence type="ECO:0000313" key="3">
    <source>
        <dbReference type="Proteomes" id="UP001321582"/>
    </source>
</evidence>
<organism evidence="2 3">
    <name type="scientific">Haliovirga abyssi</name>
    <dbReference type="NCBI Taxonomy" id="2996794"/>
    <lineage>
        <taxon>Bacteria</taxon>
        <taxon>Fusobacteriati</taxon>
        <taxon>Fusobacteriota</taxon>
        <taxon>Fusobacteriia</taxon>
        <taxon>Fusobacteriales</taxon>
        <taxon>Haliovirgaceae</taxon>
        <taxon>Haliovirga</taxon>
    </lineage>
</organism>
<keyword evidence="3" id="KW-1185">Reference proteome</keyword>
<dbReference type="Gene3D" id="3.40.50.10880">
    <property type="entry name" value="Uncharacterised protein PF01937, DUF89, domain 3"/>
    <property type="match status" value="1"/>
</dbReference>
<dbReference type="Proteomes" id="UP001321582">
    <property type="component" value="Chromosome"/>
</dbReference>
<dbReference type="PIRSF" id="PIRSF006593">
    <property type="entry name" value="UCP006593"/>
    <property type="match status" value="1"/>
</dbReference>
<dbReference type="KEGG" id="haby:HLVA_09290"/>
<evidence type="ECO:0000259" key="1">
    <source>
        <dbReference type="Pfam" id="PF01937"/>
    </source>
</evidence>
<feature type="domain" description="Damage-control phosphatase ARMT1-like metal-binding" evidence="1">
    <location>
        <begin position="3"/>
        <end position="280"/>
    </location>
</feature>
<dbReference type="InterPro" id="IPR036075">
    <property type="entry name" value="ARMT-1-like_metal-bd_sf"/>
</dbReference>